<comment type="caution">
    <text evidence="1">The sequence shown here is derived from an EMBL/GenBank/DDBJ whole genome shotgun (WGS) entry which is preliminary data.</text>
</comment>
<proteinExistence type="predicted"/>
<dbReference type="EMBL" id="JADNRY010000894">
    <property type="protein sequence ID" value="KAF9024876.1"/>
    <property type="molecule type" value="Genomic_DNA"/>
</dbReference>
<reference evidence="1" key="1">
    <citation type="submission" date="2020-11" db="EMBL/GenBank/DDBJ databases">
        <authorList>
            <consortium name="DOE Joint Genome Institute"/>
            <person name="Ahrendt S."/>
            <person name="Riley R."/>
            <person name="Andreopoulos W."/>
            <person name="Labutti K."/>
            <person name="Pangilinan J."/>
            <person name="Ruiz-Duenas F.J."/>
            <person name="Barrasa J.M."/>
            <person name="Sanchez-Garcia M."/>
            <person name="Camarero S."/>
            <person name="Miyauchi S."/>
            <person name="Serrano A."/>
            <person name="Linde D."/>
            <person name="Babiker R."/>
            <person name="Drula E."/>
            <person name="Ayuso-Fernandez I."/>
            <person name="Pacheco R."/>
            <person name="Padilla G."/>
            <person name="Ferreira P."/>
            <person name="Barriuso J."/>
            <person name="Kellner H."/>
            <person name="Castanera R."/>
            <person name="Alfaro M."/>
            <person name="Ramirez L."/>
            <person name="Pisabarro A.G."/>
            <person name="Kuo A."/>
            <person name="Tritt A."/>
            <person name="Lipzen A."/>
            <person name="He G."/>
            <person name="Yan M."/>
            <person name="Ng V."/>
            <person name="Cullen D."/>
            <person name="Martin F."/>
            <person name="Rosso M.-N."/>
            <person name="Henrissat B."/>
            <person name="Hibbett D."/>
            <person name="Martinez A.T."/>
            <person name="Grigoriev I.V."/>
        </authorList>
    </citation>
    <scope>NUCLEOTIDE SEQUENCE</scope>
    <source>
        <strain evidence="1">AH 40177</strain>
    </source>
</reference>
<sequence length="73" mass="8390">MLLVPKVVGMLLTHVAQSRIPSINSTKPSKSLISLHEKFSPHAFIMLRSLVTESRKHLKWPRNRISYNVIAVW</sequence>
<accession>A0A9P5P4Q3</accession>
<dbReference type="Proteomes" id="UP000772434">
    <property type="component" value="Unassembled WGS sequence"/>
</dbReference>
<dbReference type="AlphaFoldDB" id="A0A9P5P4Q3"/>
<protein>
    <submittedName>
        <fullName evidence="1">Uncharacterized protein</fullName>
    </submittedName>
</protein>
<gene>
    <name evidence="1" type="ORF">BDP27DRAFT_1027443</name>
</gene>
<organism evidence="1 2">
    <name type="scientific">Rhodocollybia butyracea</name>
    <dbReference type="NCBI Taxonomy" id="206335"/>
    <lineage>
        <taxon>Eukaryota</taxon>
        <taxon>Fungi</taxon>
        <taxon>Dikarya</taxon>
        <taxon>Basidiomycota</taxon>
        <taxon>Agaricomycotina</taxon>
        <taxon>Agaricomycetes</taxon>
        <taxon>Agaricomycetidae</taxon>
        <taxon>Agaricales</taxon>
        <taxon>Marasmiineae</taxon>
        <taxon>Omphalotaceae</taxon>
        <taxon>Rhodocollybia</taxon>
    </lineage>
</organism>
<name>A0A9P5P4Q3_9AGAR</name>
<evidence type="ECO:0000313" key="1">
    <source>
        <dbReference type="EMBL" id="KAF9024876.1"/>
    </source>
</evidence>
<keyword evidence="2" id="KW-1185">Reference proteome</keyword>
<evidence type="ECO:0000313" key="2">
    <source>
        <dbReference type="Proteomes" id="UP000772434"/>
    </source>
</evidence>